<accession>A0A845HCK3</accession>
<gene>
    <name evidence="2" type="ORF">GTP81_04410</name>
</gene>
<protein>
    <submittedName>
        <fullName evidence="2">Alpha/beta fold hydrolase</fullName>
    </submittedName>
</protein>
<dbReference type="GO" id="GO:0016020">
    <property type="term" value="C:membrane"/>
    <property type="evidence" value="ECO:0007669"/>
    <property type="project" value="TreeGrafter"/>
</dbReference>
<dbReference type="InterPro" id="IPR050266">
    <property type="entry name" value="AB_hydrolase_sf"/>
</dbReference>
<name>A0A845HCK3_9BURK</name>
<evidence type="ECO:0000313" key="3">
    <source>
        <dbReference type="Proteomes" id="UP000484875"/>
    </source>
</evidence>
<comment type="caution">
    <text evidence="2">The sequence shown here is derived from an EMBL/GenBank/DDBJ whole genome shotgun (WGS) entry which is preliminary data.</text>
</comment>
<dbReference type="InterPro" id="IPR000073">
    <property type="entry name" value="AB_hydrolase_1"/>
</dbReference>
<dbReference type="InterPro" id="IPR029058">
    <property type="entry name" value="AB_hydrolase_fold"/>
</dbReference>
<proteinExistence type="predicted"/>
<dbReference type="Proteomes" id="UP000484875">
    <property type="component" value="Unassembled WGS sequence"/>
</dbReference>
<organism evidence="2 3">
    <name type="scientific">Duganella vulcania</name>
    <dbReference type="NCBI Taxonomy" id="2692166"/>
    <lineage>
        <taxon>Bacteria</taxon>
        <taxon>Pseudomonadati</taxon>
        <taxon>Pseudomonadota</taxon>
        <taxon>Betaproteobacteria</taxon>
        <taxon>Burkholderiales</taxon>
        <taxon>Oxalobacteraceae</taxon>
        <taxon>Telluria group</taxon>
        <taxon>Duganella</taxon>
    </lineage>
</organism>
<dbReference type="PANTHER" id="PTHR43798">
    <property type="entry name" value="MONOACYLGLYCEROL LIPASE"/>
    <property type="match status" value="1"/>
</dbReference>
<evidence type="ECO:0000313" key="2">
    <source>
        <dbReference type="EMBL" id="MYN15987.1"/>
    </source>
</evidence>
<keyword evidence="2" id="KW-0378">Hydrolase</keyword>
<dbReference type="Gene3D" id="3.40.50.1820">
    <property type="entry name" value="alpha/beta hydrolase"/>
    <property type="match status" value="1"/>
</dbReference>
<dbReference type="Pfam" id="PF12697">
    <property type="entry name" value="Abhydrolase_6"/>
    <property type="match status" value="1"/>
</dbReference>
<dbReference type="PANTHER" id="PTHR43798:SF33">
    <property type="entry name" value="HYDROLASE, PUTATIVE (AFU_ORTHOLOGUE AFUA_2G14860)-RELATED"/>
    <property type="match status" value="1"/>
</dbReference>
<reference evidence="2 3" key="1">
    <citation type="submission" date="2019-12" db="EMBL/GenBank/DDBJ databases">
        <title>Novel species isolated from a subtropical stream in China.</title>
        <authorList>
            <person name="Lu H."/>
        </authorList>
    </citation>
    <scope>NUCLEOTIDE SEQUENCE [LARGE SCALE GENOMIC DNA]</scope>
    <source>
        <strain evidence="2 3">FT107W</strain>
    </source>
</reference>
<dbReference type="AlphaFoldDB" id="A0A845HCK3"/>
<keyword evidence="3" id="KW-1185">Reference proteome</keyword>
<feature type="domain" description="AB hydrolase-1" evidence="1">
    <location>
        <begin position="6"/>
        <end position="222"/>
    </location>
</feature>
<dbReference type="SUPFAM" id="SSF53474">
    <property type="entry name" value="alpha/beta-Hydrolases"/>
    <property type="match status" value="1"/>
</dbReference>
<dbReference type="GO" id="GO:0016787">
    <property type="term" value="F:hydrolase activity"/>
    <property type="evidence" value="ECO:0007669"/>
    <property type="project" value="UniProtKB-KW"/>
</dbReference>
<sequence length="232" mass="25871">MTRLDFIPGTLCDERMWSRLTPLLGSGFAFNYVPLHQSQTRQQMHEVIAAHSAPAAHLVAFSLGAYLAIEYALLHPERVQSLVLIANSARGLSENEKQTRRRIIPMLKSSAYTGMTRMRLRELLHESHLGDQSIIDIIQQMALDLGKDVLLAQFTASMERPDLMERLAEIKCPVLIVGAAGDQLVDPADLREMQRHLPDARLNIHDGTGHMIPLEAPQALAADMLAFQPLKP</sequence>
<evidence type="ECO:0000259" key="1">
    <source>
        <dbReference type="Pfam" id="PF12697"/>
    </source>
</evidence>
<dbReference type="EMBL" id="WWCV01000005">
    <property type="protein sequence ID" value="MYN15987.1"/>
    <property type="molecule type" value="Genomic_DNA"/>
</dbReference>